<comment type="similarity">
    <text evidence="1">Belongs to the intradiol ring-cleavage dioxygenase family.</text>
</comment>
<keyword evidence="2 5" id="KW-0223">Dioxygenase</keyword>
<organism evidence="5">
    <name type="scientific">Mycobacterium sp. (strain MCS)</name>
    <dbReference type="NCBI Taxonomy" id="164756"/>
    <lineage>
        <taxon>Bacteria</taxon>
        <taxon>Bacillati</taxon>
        <taxon>Actinomycetota</taxon>
        <taxon>Actinomycetes</taxon>
        <taxon>Mycobacteriales</taxon>
        <taxon>Mycobacteriaceae</taxon>
        <taxon>Mycobacterium</taxon>
    </lineage>
</organism>
<dbReference type="AlphaFoldDB" id="A0A5Q5BHW6"/>
<reference evidence="5" key="1">
    <citation type="submission" date="2006-06" db="EMBL/GenBank/DDBJ databases">
        <title>Complete sequence of chromosome of Mycobacterium sp. MCS.</title>
        <authorList>
            <consortium name="US DOE Joint Genome Institute"/>
            <person name="Copeland A."/>
            <person name="Lucas S."/>
            <person name="Lapidus A."/>
            <person name="Barry K."/>
            <person name="Detter J.C."/>
            <person name="Glavina del Rio T."/>
            <person name="Hammon N."/>
            <person name="Israni S."/>
            <person name="Dalin E."/>
            <person name="Tice H."/>
            <person name="Pitluck S."/>
            <person name="Martinez M."/>
            <person name="Schmutz J."/>
            <person name="Larimer F."/>
            <person name="Land M."/>
            <person name="Hauser L."/>
            <person name="Kyrpides N."/>
            <person name="Kim E."/>
            <person name="Miller C.D."/>
            <person name="Hughes J.E."/>
            <person name="Anderson A.J."/>
            <person name="Sims R.C."/>
            <person name="Richardson P."/>
        </authorList>
    </citation>
    <scope>NUCLEOTIDE SEQUENCE [LARGE SCALE GENOMIC DNA]</scope>
    <source>
        <strain evidence="5">MCS</strain>
    </source>
</reference>
<dbReference type="GO" id="GO:0008199">
    <property type="term" value="F:ferric iron binding"/>
    <property type="evidence" value="ECO:0007669"/>
    <property type="project" value="InterPro"/>
</dbReference>
<feature type="domain" description="Intradiol ring-cleavage dioxygenases" evidence="4">
    <location>
        <begin position="231"/>
        <end position="259"/>
    </location>
</feature>
<dbReference type="SUPFAM" id="SSF49482">
    <property type="entry name" value="Aromatic compound dioxygenase"/>
    <property type="match status" value="1"/>
</dbReference>
<dbReference type="GO" id="GO:0019619">
    <property type="term" value="P:3,4-dihydroxybenzoate catabolic process"/>
    <property type="evidence" value="ECO:0007669"/>
    <property type="project" value="InterPro"/>
</dbReference>
<dbReference type="InterPro" id="IPR050770">
    <property type="entry name" value="Intradiol_RC_Dioxygenase"/>
</dbReference>
<dbReference type="Pfam" id="PF12391">
    <property type="entry name" value="PCDO_beta_N"/>
    <property type="match status" value="1"/>
</dbReference>
<sequence>MHGGKGRRVYVIQERFSHLAQLAFHRRQQSRVPDQPAHHVLTVGAALQCRAGDQLGRKAVCGGNRQSGPAGQLGQRQAVMPLVEGAENVQQTRGDSGSRRRSVPCQLWMAFPLSGILPFANLNVVGTVGAVTTSIDSNPDGAVASQSEISAEIGAIESAYQRAGVEETQPRLSYPPYRSSLLRHPTKDLHHADPEGVELWTPCFSERDVHPLEADLTVQHSGEPIGERLVVTGRVVDGAGRPVRRQLVEIWQANAGGRYIHKGDQHPSPIDPNFTGAGRCLTDEDGIYRFTTIKPGPYPWKNHRNAWRPAHIHFSLFGTEFTQRMVTQMYFPGDPLLCLDPIFQAIPDQKARSRLVASYDHELSTHEWATGYRWDVVLTGSARTPIENLGRGAHR</sequence>
<dbReference type="PANTHER" id="PTHR33711">
    <property type="entry name" value="DIOXYGENASE, PUTATIVE (AFU_ORTHOLOGUE AFUA_2G02910)-RELATED"/>
    <property type="match status" value="1"/>
</dbReference>
<dbReference type="PROSITE" id="PS00083">
    <property type="entry name" value="INTRADIOL_DIOXYGENAS"/>
    <property type="match status" value="1"/>
</dbReference>
<dbReference type="NCBIfam" id="TIGR02422">
    <property type="entry name" value="protocat_beta"/>
    <property type="match status" value="1"/>
</dbReference>
<dbReference type="Gene3D" id="2.60.130.10">
    <property type="entry name" value="Aromatic compound dioxygenase"/>
    <property type="match status" value="1"/>
</dbReference>
<keyword evidence="3" id="KW-0560">Oxidoreductase</keyword>
<evidence type="ECO:0000256" key="1">
    <source>
        <dbReference type="ARBA" id="ARBA00007825"/>
    </source>
</evidence>
<evidence type="ECO:0000256" key="2">
    <source>
        <dbReference type="ARBA" id="ARBA00022964"/>
    </source>
</evidence>
<dbReference type="EMBL" id="CP000384">
    <property type="protein sequence ID" value="ABG07807.1"/>
    <property type="molecule type" value="Genomic_DNA"/>
</dbReference>
<dbReference type="Pfam" id="PF00775">
    <property type="entry name" value="Dioxygenase_C"/>
    <property type="match status" value="1"/>
</dbReference>
<dbReference type="InterPro" id="IPR000627">
    <property type="entry name" value="Intradiol_dOase_C"/>
</dbReference>
<name>A0A5Q5BHW6_MYCSS</name>
<gene>
    <name evidence="5" type="ordered locus">Mmcs_1698</name>
</gene>
<dbReference type="InterPro" id="IPR015889">
    <property type="entry name" value="Intradiol_dOase_core"/>
</dbReference>
<dbReference type="PANTHER" id="PTHR33711:SF10">
    <property type="entry name" value="INTRADIOL RING-CLEAVAGE DIOXYGENASES DOMAIN-CONTAINING PROTEIN"/>
    <property type="match status" value="1"/>
</dbReference>
<evidence type="ECO:0000259" key="4">
    <source>
        <dbReference type="PROSITE" id="PS00083"/>
    </source>
</evidence>
<dbReference type="KEGG" id="mmc:Mmcs_1698"/>
<proteinExistence type="inferred from homology"/>
<protein>
    <submittedName>
        <fullName evidence="5">Protocatechuate 3,4-dioxygenase, beta subunit</fullName>
    </submittedName>
</protein>
<dbReference type="InterPro" id="IPR012785">
    <property type="entry name" value="Protocat_dOase_b"/>
</dbReference>
<evidence type="ECO:0000313" key="5">
    <source>
        <dbReference type="EMBL" id="ABG07807.1"/>
    </source>
</evidence>
<accession>A0A5Q5BHW6</accession>
<dbReference type="GO" id="GO:0018578">
    <property type="term" value="F:protocatechuate 3,4-dioxygenase activity"/>
    <property type="evidence" value="ECO:0007669"/>
    <property type="project" value="InterPro"/>
</dbReference>
<dbReference type="InterPro" id="IPR024756">
    <property type="entry name" value="PCDO_beta_N"/>
</dbReference>
<evidence type="ECO:0000256" key="3">
    <source>
        <dbReference type="ARBA" id="ARBA00023002"/>
    </source>
</evidence>